<evidence type="ECO:0000256" key="1">
    <source>
        <dbReference type="SAM" id="MobiDB-lite"/>
    </source>
</evidence>
<gene>
    <name evidence="2" type="ORF">AVEN_171167_1</name>
</gene>
<protein>
    <submittedName>
        <fullName evidence="2">Uncharacterized protein</fullName>
    </submittedName>
</protein>
<accession>A0A4Y2FCK0</accession>
<dbReference type="AlphaFoldDB" id="A0A4Y2FCK0"/>
<organism evidence="2 3">
    <name type="scientific">Araneus ventricosus</name>
    <name type="common">Orbweaver spider</name>
    <name type="synonym">Epeira ventricosa</name>
    <dbReference type="NCBI Taxonomy" id="182803"/>
    <lineage>
        <taxon>Eukaryota</taxon>
        <taxon>Metazoa</taxon>
        <taxon>Ecdysozoa</taxon>
        <taxon>Arthropoda</taxon>
        <taxon>Chelicerata</taxon>
        <taxon>Arachnida</taxon>
        <taxon>Araneae</taxon>
        <taxon>Araneomorphae</taxon>
        <taxon>Entelegynae</taxon>
        <taxon>Araneoidea</taxon>
        <taxon>Araneidae</taxon>
        <taxon>Araneus</taxon>
    </lineage>
</organism>
<feature type="region of interest" description="Disordered" evidence="1">
    <location>
        <begin position="60"/>
        <end position="80"/>
    </location>
</feature>
<dbReference type="Proteomes" id="UP000499080">
    <property type="component" value="Unassembled WGS sequence"/>
</dbReference>
<proteinExistence type="predicted"/>
<comment type="caution">
    <text evidence="2">The sequence shown here is derived from an EMBL/GenBank/DDBJ whole genome shotgun (WGS) entry which is preliminary data.</text>
</comment>
<dbReference type="EMBL" id="BGPR01000855">
    <property type="protein sequence ID" value="GBM37985.1"/>
    <property type="molecule type" value="Genomic_DNA"/>
</dbReference>
<name>A0A4Y2FCK0_ARAVE</name>
<reference evidence="2 3" key="1">
    <citation type="journal article" date="2019" name="Sci. Rep.">
        <title>Orb-weaving spider Araneus ventricosus genome elucidates the spidroin gene catalogue.</title>
        <authorList>
            <person name="Kono N."/>
            <person name="Nakamura H."/>
            <person name="Ohtoshi R."/>
            <person name="Moran D.A.P."/>
            <person name="Shinohara A."/>
            <person name="Yoshida Y."/>
            <person name="Fujiwara M."/>
            <person name="Mori M."/>
            <person name="Tomita M."/>
            <person name="Arakawa K."/>
        </authorList>
    </citation>
    <scope>NUCLEOTIDE SEQUENCE [LARGE SCALE GENOMIC DNA]</scope>
</reference>
<evidence type="ECO:0000313" key="2">
    <source>
        <dbReference type="EMBL" id="GBM37985.1"/>
    </source>
</evidence>
<sequence>MIERRKTVVVNLNNEPKENFGNRFLYFSSYPRIITHCLVIEILPECQSEIFQVDKGTVIRRNPKGSGKGGNSDTNTPISMVIGTREVHPDNTVLRRK</sequence>
<evidence type="ECO:0000313" key="3">
    <source>
        <dbReference type="Proteomes" id="UP000499080"/>
    </source>
</evidence>
<keyword evidence="3" id="KW-1185">Reference proteome</keyword>